<feature type="region of interest" description="Disordered" evidence="1">
    <location>
        <begin position="1"/>
        <end position="157"/>
    </location>
</feature>
<reference evidence="2" key="1">
    <citation type="submission" date="2023-03" db="EMBL/GenBank/DDBJ databases">
        <title>Massive genome expansion in bonnet fungi (Mycena s.s.) driven by repeated elements and novel gene families across ecological guilds.</title>
        <authorList>
            <consortium name="Lawrence Berkeley National Laboratory"/>
            <person name="Harder C.B."/>
            <person name="Miyauchi S."/>
            <person name="Viragh M."/>
            <person name="Kuo A."/>
            <person name="Thoen E."/>
            <person name="Andreopoulos B."/>
            <person name="Lu D."/>
            <person name="Skrede I."/>
            <person name="Drula E."/>
            <person name="Henrissat B."/>
            <person name="Morin E."/>
            <person name="Kohler A."/>
            <person name="Barry K."/>
            <person name="LaButti K."/>
            <person name="Morin E."/>
            <person name="Salamov A."/>
            <person name="Lipzen A."/>
            <person name="Mereny Z."/>
            <person name="Hegedus B."/>
            <person name="Baldrian P."/>
            <person name="Stursova M."/>
            <person name="Weitz H."/>
            <person name="Taylor A."/>
            <person name="Grigoriev I.V."/>
            <person name="Nagy L.G."/>
            <person name="Martin F."/>
            <person name="Kauserud H."/>
        </authorList>
    </citation>
    <scope>NUCLEOTIDE SEQUENCE</scope>
    <source>
        <strain evidence="2">CBHHK200</strain>
    </source>
</reference>
<keyword evidence="3" id="KW-1185">Reference proteome</keyword>
<dbReference type="Proteomes" id="UP001218188">
    <property type="component" value="Unassembled WGS sequence"/>
</dbReference>
<proteinExistence type="predicted"/>
<feature type="compositionally biased region" description="Basic and acidic residues" evidence="1">
    <location>
        <begin position="11"/>
        <end position="37"/>
    </location>
</feature>
<evidence type="ECO:0000313" key="2">
    <source>
        <dbReference type="EMBL" id="KAJ7036310.1"/>
    </source>
</evidence>
<feature type="compositionally biased region" description="Basic residues" evidence="1">
    <location>
        <begin position="83"/>
        <end position="93"/>
    </location>
</feature>
<sequence>MPGGRPPLDPSTKEERQRAIRTRYEEKNVEKRRENARLRMQRKRATIASSDYRTQRKYREDAAAASERYRDRKAAEEHAERVRKLKIQKKARKKEADTLHKAALKQAAEQAKSTRQAASSSRKSASRANVRAVPSSNPAQHATEDMSSGDNRPDIQHLHEDNRPLLARRTFTPRKCDDLLPSMPAEYHWAPAPRILLCEPIYEPDTGHEDRFKHTGYFYAVDSLEWKGVVTSEASFKAKLLLHAHTATSGTSTPATLGSLARRLIPPQLCLYHRHLRSHPRHVRYPPSPTKAIRLAEKPQGVKNGGLSKMELTELAMMRPPPVPLSPRRAQLQIVRVWGARGAPPPSQARAVTDRSAHGDAPPPPNASNFPNPPPSPKRVHMRASDPPPFHAAAHKPSPQAHEYEGLLYAVEGHSRILQDRDSATALMRLTPGAELFYSRDESAVWAFLEGKSAIG</sequence>
<feature type="compositionally biased region" description="Polar residues" evidence="1">
    <location>
        <begin position="134"/>
        <end position="150"/>
    </location>
</feature>
<organism evidence="2 3">
    <name type="scientific">Mycena alexandri</name>
    <dbReference type="NCBI Taxonomy" id="1745969"/>
    <lineage>
        <taxon>Eukaryota</taxon>
        <taxon>Fungi</taxon>
        <taxon>Dikarya</taxon>
        <taxon>Basidiomycota</taxon>
        <taxon>Agaricomycotina</taxon>
        <taxon>Agaricomycetes</taxon>
        <taxon>Agaricomycetidae</taxon>
        <taxon>Agaricales</taxon>
        <taxon>Marasmiineae</taxon>
        <taxon>Mycenaceae</taxon>
        <taxon>Mycena</taxon>
    </lineage>
</organism>
<dbReference type="AlphaFoldDB" id="A0AAD6T0P9"/>
<feature type="compositionally biased region" description="Basic and acidic residues" evidence="1">
    <location>
        <begin position="53"/>
        <end position="82"/>
    </location>
</feature>
<dbReference type="EMBL" id="JARJCM010000044">
    <property type="protein sequence ID" value="KAJ7036310.1"/>
    <property type="molecule type" value="Genomic_DNA"/>
</dbReference>
<protein>
    <submittedName>
        <fullName evidence="2">Uncharacterized protein</fullName>
    </submittedName>
</protein>
<accession>A0AAD6T0P9</accession>
<evidence type="ECO:0000313" key="3">
    <source>
        <dbReference type="Proteomes" id="UP001218188"/>
    </source>
</evidence>
<gene>
    <name evidence="2" type="ORF">C8F04DRAFT_1258163</name>
</gene>
<feature type="compositionally biased region" description="Low complexity" evidence="1">
    <location>
        <begin position="104"/>
        <end position="133"/>
    </location>
</feature>
<feature type="region of interest" description="Disordered" evidence="1">
    <location>
        <begin position="340"/>
        <end position="399"/>
    </location>
</feature>
<name>A0AAD6T0P9_9AGAR</name>
<comment type="caution">
    <text evidence="2">The sequence shown here is derived from an EMBL/GenBank/DDBJ whole genome shotgun (WGS) entry which is preliminary data.</text>
</comment>
<feature type="compositionally biased region" description="Pro residues" evidence="1">
    <location>
        <begin position="361"/>
        <end position="377"/>
    </location>
</feature>
<evidence type="ECO:0000256" key="1">
    <source>
        <dbReference type="SAM" id="MobiDB-lite"/>
    </source>
</evidence>